<feature type="compositionally biased region" description="Low complexity" evidence="1">
    <location>
        <begin position="19"/>
        <end position="34"/>
    </location>
</feature>
<name>A0A2P2QAK9_RHIMU</name>
<proteinExistence type="predicted"/>
<accession>A0A2P2QAK9</accession>
<organism evidence="2">
    <name type="scientific">Rhizophora mucronata</name>
    <name type="common">Asiatic mangrove</name>
    <dbReference type="NCBI Taxonomy" id="61149"/>
    <lineage>
        <taxon>Eukaryota</taxon>
        <taxon>Viridiplantae</taxon>
        <taxon>Streptophyta</taxon>
        <taxon>Embryophyta</taxon>
        <taxon>Tracheophyta</taxon>
        <taxon>Spermatophyta</taxon>
        <taxon>Magnoliopsida</taxon>
        <taxon>eudicotyledons</taxon>
        <taxon>Gunneridae</taxon>
        <taxon>Pentapetalae</taxon>
        <taxon>rosids</taxon>
        <taxon>fabids</taxon>
        <taxon>Malpighiales</taxon>
        <taxon>Rhizophoraceae</taxon>
        <taxon>Rhizophora</taxon>
    </lineage>
</organism>
<evidence type="ECO:0000256" key="1">
    <source>
        <dbReference type="SAM" id="MobiDB-lite"/>
    </source>
</evidence>
<dbReference type="AlphaFoldDB" id="A0A2P2QAK9"/>
<evidence type="ECO:0000313" key="2">
    <source>
        <dbReference type="EMBL" id="MBX64040.1"/>
    </source>
</evidence>
<sequence length="55" mass="5975">MLSIISVEKFSRRRNPTHGSSSGSGSGRSPSSPSFLEVFPGKDKLARRSEVRVLV</sequence>
<protein>
    <submittedName>
        <fullName evidence="2">Uncharacterized protein</fullName>
    </submittedName>
</protein>
<reference evidence="2" key="1">
    <citation type="submission" date="2018-02" db="EMBL/GenBank/DDBJ databases">
        <title>Rhizophora mucronata_Transcriptome.</title>
        <authorList>
            <person name="Meera S.P."/>
            <person name="Sreeshan A."/>
            <person name="Augustine A."/>
        </authorList>
    </citation>
    <scope>NUCLEOTIDE SEQUENCE</scope>
    <source>
        <tissue evidence="2">Leaf</tissue>
    </source>
</reference>
<feature type="region of interest" description="Disordered" evidence="1">
    <location>
        <begin position="8"/>
        <end position="39"/>
    </location>
</feature>
<dbReference type="EMBL" id="GGEC01083556">
    <property type="protein sequence ID" value="MBX64040.1"/>
    <property type="molecule type" value="Transcribed_RNA"/>
</dbReference>